<accession>A0A0D2B450</accession>
<dbReference type="VEuPathDB" id="FungiDB:PV07_03914"/>
<organism evidence="1 2">
    <name type="scientific">Cladophialophora immunda</name>
    <dbReference type="NCBI Taxonomy" id="569365"/>
    <lineage>
        <taxon>Eukaryota</taxon>
        <taxon>Fungi</taxon>
        <taxon>Dikarya</taxon>
        <taxon>Ascomycota</taxon>
        <taxon>Pezizomycotina</taxon>
        <taxon>Eurotiomycetes</taxon>
        <taxon>Chaetothyriomycetidae</taxon>
        <taxon>Chaetothyriales</taxon>
        <taxon>Herpotrichiellaceae</taxon>
        <taxon>Cladophialophora</taxon>
    </lineage>
</organism>
<dbReference type="Proteomes" id="UP000054466">
    <property type="component" value="Unassembled WGS sequence"/>
</dbReference>
<protein>
    <submittedName>
        <fullName evidence="1">Uncharacterized protein</fullName>
    </submittedName>
</protein>
<evidence type="ECO:0000313" key="1">
    <source>
        <dbReference type="EMBL" id="KIW32362.1"/>
    </source>
</evidence>
<keyword evidence="2" id="KW-1185">Reference proteome</keyword>
<reference evidence="1 2" key="1">
    <citation type="submission" date="2015-01" db="EMBL/GenBank/DDBJ databases">
        <title>The Genome Sequence of Cladophialophora immunda CBS83496.</title>
        <authorList>
            <consortium name="The Broad Institute Genomics Platform"/>
            <person name="Cuomo C."/>
            <person name="de Hoog S."/>
            <person name="Gorbushina A."/>
            <person name="Stielow B."/>
            <person name="Teixiera M."/>
            <person name="Abouelleil A."/>
            <person name="Chapman S.B."/>
            <person name="Priest M."/>
            <person name="Young S.K."/>
            <person name="Wortman J."/>
            <person name="Nusbaum C."/>
            <person name="Birren B."/>
        </authorList>
    </citation>
    <scope>NUCLEOTIDE SEQUENCE [LARGE SCALE GENOMIC DNA]</scope>
    <source>
        <strain evidence="1 2">CBS 83496</strain>
    </source>
</reference>
<evidence type="ECO:0000313" key="2">
    <source>
        <dbReference type="Proteomes" id="UP000054466"/>
    </source>
</evidence>
<dbReference type="HOGENOM" id="CLU_1948604_0_0_1"/>
<name>A0A0D2B450_9EURO</name>
<dbReference type="AlphaFoldDB" id="A0A0D2B450"/>
<dbReference type="RefSeq" id="XP_016252578.1">
    <property type="nucleotide sequence ID" value="XM_016390676.1"/>
</dbReference>
<proteinExistence type="predicted"/>
<gene>
    <name evidence="1" type="ORF">PV07_03914</name>
</gene>
<sequence length="129" mass="14609">MHSVPRRKKRSMVVIGEKSVRDCATASKATTFNNPKGPRRKVGGEHISGSGFMDMAIVPQVRRSINILVFHAAYRVHALHGMACLALHNRDWTPRTKVRRQLERRVLRSQPLNLLDRGFSSEQSRLGPD</sequence>
<dbReference type="EMBL" id="KN847041">
    <property type="protein sequence ID" value="KIW32362.1"/>
    <property type="molecule type" value="Genomic_DNA"/>
</dbReference>
<dbReference type="GeneID" id="27343108"/>